<keyword evidence="2" id="KW-1003">Cell membrane</keyword>
<keyword evidence="9" id="KW-1185">Reference proteome</keyword>
<keyword evidence="4 6" id="KW-1133">Transmembrane helix</keyword>
<dbReference type="PANTHER" id="PTHR33885:SF3">
    <property type="entry name" value="PHAGE SHOCK PROTEIN C"/>
    <property type="match status" value="1"/>
</dbReference>
<dbReference type="Proteomes" id="UP000614741">
    <property type="component" value="Unassembled WGS sequence"/>
</dbReference>
<evidence type="ECO:0000256" key="2">
    <source>
        <dbReference type="ARBA" id="ARBA00022475"/>
    </source>
</evidence>
<sequence length="77" mass="8375">MDQVRETFARAGLSRPQTGRWLAGVCAGVAARLGIDAWIVRLLLVLLLVMGGSSLLIYAVLWFCMPPQGWIAPPRAP</sequence>
<reference evidence="8 9" key="1">
    <citation type="submission" date="2021-01" db="EMBL/GenBank/DDBJ databases">
        <title>Whole genome shotgun sequence of Cellulomonas phragmiteti NBRC 110785.</title>
        <authorList>
            <person name="Komaki H."/>
            <person name="Tamura T."/>
        </authorList>
    </citation>
    <scope>NUCLEOTIDE SEQUENCE [LARGE SCALE GENOMIC DNA]</scope>
    <source>
        <strain evidence="8 9">NBRC 110785</strain>
    </source>
</reference>
<evidence type="ECO:0000256" key="4">
    <source>
        <dbReference type="ARBA" id="ARBA00022989"/>
    </source>
</evidence>
<feature type="transmembrane region" description="Helical" evidence="6">
    <location>
        <begin position="45"/>
        <end position="65"/>
    </location>
</feature>
<feature type="domain" description="Phage shock protein PspC N-terminal" evidence="7">
    <location>
        <begin position="13"/>
        <end position="67"/>
    </location>
</feature>
<dbReference type="InterPro" id="IPR007168">
    <property type="entry name" value="Phageshock_PspC_N"/>
</dbReference>
<keyword evidence="5 6" id="KW-0472">Membrane</keyword>
<organism evidence="8 9">
    <name type="scientific">Cellulomonas phragmiteti</name>
    <dbReference type="NCBI Taxonomy" id="478780"/>
    <lineage>
        <taxon>Bacteria</taxon>
        <taxon>Bacillati</taxon>
        <taxon>Actinomycetota</taxon>
        <taxon>Actinomycetes</taxon>
        <taxon>Micrococcales</taxon>
        <taxon>Cellulomonadaceae</taxon>
        <taxon>Cellulomonas</taxon>
    </lineage>
</organism>
<evidence type="ECO:0000256" key="3">
    <source>
        <dbReference type="ARBA" id="ARBA00022692"/>
    </source>
</evidence>
<evidence type="ECO:0000256" key="5">
    <source>
        <dbReference type="ARBA" id="ARBA00023136"/>
    </source>
</evidence>
<proteinExistence type="predicted"/>
<dbReference type="EMBL" id="BONP01000016">
    <property type="protein sequence ID" value="GIG40865.1"/>
    <property type="molecule type" value="Genomic_DNA"/>
</dbReference>
<evidence type="ECO:0000259" key="7">
    <source>
        <dbReference type="Pfam" id="PF04024"/>
    </source>
</evidence>
<keyword evidence="3 6" id="KW-0812">Transmembrane</keyword>
<comment type="subcellular location">
    <subcellularLocation>
        <location evidence="1">Cell membrane</location>
        <topology evidence="1">Single-pass membrane protein</topology>
    </subcellularLocation>
</comment>
<name>A0ABQ4DNE6_9CELL</name>
<comment type="caution">
    <text evidence="8">The sequence shown here is derived from an EMBL/GenBank/DDBJ whole genome shotgun (WGS) entry which is preliminary data.</text>
</comment>
<protein>
    <recommendedName>
        <fullName evidence="7">Phage shock protein PspC N-terminal domain-containing protein</fullName>
    </recommendedName>
</protein>
<gene>
    <name evidence="8" type="ORF">Cph01nite_26270</name>
</gene>
<dbReference type="InterPro" id="IPR052027">
    <property type="entry name" value="PspC"/>
</dbReference>
<dbReference type="RefSeq" id="WP_203674939.1">
    <property type="nucleotide sequence ID" value="NZ_BONP01000016.1"/>
</dbReference>
<evidence type="ECO:0000313" key="8">
    <source>
        <dbReference type="EMBL" id="GIG40865.1"/>
    </source>
</evidence>
<dbReference type="PANTHER" id="PTHR33885">
    <property type="entry name" value="PHAGE SHOCK PROTEIN C"/>
    <property type="match status" value="1"/>
</dbReference>
<dbReference type="Pfam" id="PF04024">
    <property type="entry name" value="PspC"/>
    <property type="match status" value="1"/>
</dbReference>
<evidence type="ECO:0000313" key="9">
    <source>
        <dbReference type="Proteomes" id="UP000614741"/>
    </source>
</evidence>
<accession>A0ABQ4DNE6</accession>
<evidence type="ECO:0000256" key="6">
    <source>
        <dbReference type="SAM" id="Phobius"/>
    </source>
</evidence>
<evidence type="ECO:0000256" key="1">
    <source>
        <dbReference type="ARBA" id="ARBA00004162"/>
    </source>
</evidence>